<name>A0ABM7CST9_9PSED</name>
<dbReference type="Pfam" id="PF03592">
    <property type="entry name" value="Terminase_2"/>
    <property type="match status" value="1"/>
</dbReference>
<protein>
    <submittedName>
        <fullName evidence="2">Terminase small subunit</fullName>
    </submittedName>
</protein>
<dbReference type="Proteomes" id="UP000272622">
    <property type="component" value="Chromosome"/>
</dbReference>
<accession>A0ABM7CST9</accession>
<evidence type="ECO:0000256" key="1">
    <source>
        <dbReference type="SAM" id="MobiDB-lite"/>
    </source>
</evidence>
<feature type="region of interest" description="Disordered" evidence="1">
    <location>
        <begin position="119"/>
        <end position="163"/>
    </location>
</feature>
<proteinExistence type="predicted"/>
<dbReference type="Gene3D" id="1.10.10.1400">
    <property type="entry name" value="Terminase, small subunit, N-terminal DNA-binding domain, HTH motif"/>
    <property type="match status" value="1"/>
</dbReference>
<dbReference type="EMBL" id="CP034337">
    <property type="protein sequence ID" value="AZL74536.1"/>
    <property type="molecule type" value="Genomic_DNA"/>
</dbReference>
<evidence type="ECO:0000313" key="3">
    <source>
        <dbReference type="Proteomes" id="UP000272622"/>
    </source>
</evidence>
<feature type="compositionally biased region" description="Basic and acidic residues" evidence="1">
    <location>
        <begin position="124"/>
        <end position="143"/>
    </location>
</feature>
<gene>
    <name evidence="2" type="ORF">EI693_16245</name>
</gene>
<reference evidence="2 3" key="1">
    <citation type="submission" date="2018-12" db="EMBL/GenBank/DDBJ databases">
        <authorList>
            <person name="Li S."/>
            <person name="Yang R."/>
            <person name="Chen G."/>
            <person name="Zou L."/>
            <person name="Zhang C."/>
            <person name="Chen Y."/>
            <person name="Liu Z."/>
            <person name="Li Y."/>
            <person name="Yan Y."/>
            <person name="Huang M."/>
            <person name="Chen T."/>
        </authorList>
    </citation>
    <scope>NUCLEOTIDE SEQUENCE [LARGE SCALE GENOMIC DNA]</scope>
    <source>
        <strain evidence="2 3">2014</strain>
    </source>
</reference>
<dbReference type="RefSeq" id="WP_125464595.1">
    <property type="nucleotide sequence ID" value="NZ_CP034337.1"/>
</dbReference>
<organism evidence="2 3">
    <name type="scientific">Pseudomonas oryziphila</name>
    <dbReference type="NCBI Taxonomy" id="2894079"/>
    <lineage>
        <taxon>Bacteria</taxon>
        <taxon>Pseudomonadati</taxon>
        <taxon>Pseudomonadota</taxon>
        <taxon>Gammaproteobacteria</taxon>
        <taxon>Pseudomonadales</taxon>
        <taxon>Pseudomonadaceae</taxon>
        <taxon>Pseudomonas</taxon>
    </lineage>
</organism>
<feature type="compositionally biased region" description="Basic and acidic residues" evidence="1">
    <location>
        <begin position="51"/>
        <end position="75"/>
    </location>
</feature>
<dbReference type="InterPro" id="IPR005335">
    <property type="entry name" value="Terminase_ssu"/>
</dbReference>
<feature type="region of interest" description="Disordered" evidence="1">
    <location>
        <begin position="51"/>
        <end position="83"/>
    </location>
</feature>
<dbReference type="InterPro" id="IPR038713">
    <property type="entry name" value="Terminase_Gp1_N_sf"/>
</dbReference>
<evidence type="ECO:0000313" key="2">
    <source>
        <dbReference type="EMBL" id="AZL74536.1"/>
    </source>
</evidence>
<sequence length="163" mass="17495">MALTDKKRRFVDALLSGATNREAAIAAGYSEKTASQAGSKLAKDPDVLTEVGRRLKQKQETSVEVKPGRKVKGDDPAQDEQGDVVLTHTDDPRAFLTELMNADGADMRMRLEAAKTLMPYSHGKVADQGKKEQKADAAKEAGKGKYSQGKPPPGKPSLSMVKG</sequence>
<keyword evidence="3" id="KW-1185">Reference proteome</keyword>